<dbReference type="Proteomes" id="UP000317093">
    <property type="component" value="Chromosome"/>
</dbReference>
<feature type="transmembrane region" description="Helical" evidence="3">
    <location>
        <begin position="28"/>
        <end position="50"/>
    </location>
</feature>
<dbReference type="PROSITE" id="PS50005">
    <property type="entry name" value="TPR"/>
    <property type="match status" value="1"/>
</dbReference>
<dbReference type="Gene3D" id="1.25.40.10">
    <property type="entry name" value="Tetratricopeptide repeat domain"/>
    <property type="match status" value="1"/>
</dbReference>
<evidence type="ECO:0000256" key="1">
    <source>
        <dbReference type="PROSITE-ProRule" id="PRU00339"/>
    </source>
</evidence>
<feature type="compositionally biased region" description="Basic and acidic residues" evidence="2">
    <location>
        <begin position="247"/>
        <end position="308"/>
    </location>
</feature>
<keyword evidence="3" id="KW-0812">Transmembrane</keyword>
<protein>
    <submittedName>
        <fullName evidence="4">Immunoglobulin G-binding protein A</fullName>
    </submittedName>
</protein>
<dbReference type="InterPro" id="IPR011990">
    <property type="entry name" value="TPR-like_helical_dom_sf"/>
</dbReference>
<dbReference type="Pfam" id="PF13174">
    <property type="entry name" value="TPR_6"/>
    <property type="match status" value="1"/>
</dbReference>
<dbReference type="AlphaFoldDB" id="A0A518AYD8"/>
<feature type="compositionally biased region" description="Low complexity" evidence="2">
    <location>
        <begin position="321"/>
        <end position="334"/>
    </location>
</feature>
<gene>
    <name evidence="4" type="primary">spa_1</name>
    <name evidence="4" type="ORF">Pan216_05770</name>
</gene>
<keyword evidence="3" id="KW-1133">Transmembrane helix</keyword>
<evidence type="ECO:0000313" key="4">
    <source>
        <dbReference type="EMBL" id="QDU59745.1"/>
    </source>
</evidence>
<evidence type="ECO:0000313" key="5">
    <source>
        <dbReference type="Proteomes" id="UP000317093"/>
    </source>
</evidence>
<dbReference type="KEGG" id="knv:Pan216_05770"/>
<accession>A0A518AYD8</accession>
<sequence length="350" mass="37464">MKSEERHQLQENELSAILYRYGIALRPYVPFVLGGLAVIFVVATIVTVMARSQQRTVDDAWDEFFAAEDAGQFEIVAERYAGTPVVAYAKLRVADFEYEEGLSQLFGDRAAATSKLEDALSLYQGLAGLGSSHPEVARQAGFGIGMTYETLGDLEKAKSAYEQVVSRYPGSEEAFLSGMRLERIETPTAKEFYAEFASYEPKEPSTELPPDASIPLPPMTSETPAPPLPSSTEKAKDDAKVPSPKTPAKESSKTPAKESPKTPAKESSKTPAKESPKTPAKEASKTPAKESPKTPAKEASKTPAKESPKTPAKQTPEPKGKAAAPKTDAKPTAPAKEKADAKGDAGKAGE</sequence>
<feature type="repeat" description="TPR" evidence="1">
    <location>
        <begin position="138"/>
        <end position="171"/>
    </location>
</feature>
<feature type="region of interest" description="Disordered" evidence="2">
    <location>
        <begin position="200"/>
        <end position="350"/>
    </location>
</feature>
<evidence type="ECO:0000256" key="3">
    <source>
        <dbReference type="SAM" id="Phobius"/>
    </source>
</evidence>
<organism evidence="4 5">
    <name type="scientific">Kolteria novifilia</name>
    <dbReference type="NCBI Taxonomy" id="2527975"/>
    <lineage>
        <taxon>Bacteria</taxon>
        <taxon>Pseudomonadati</taxon>
        <taxon>Planctomycetota</taxon>
        <taxon>Planctomycetia</taxon>
        <taxon>Kolteriales</taxon>
        <taxon>Kolteriaceae</taxon>
        <taxon>Kolteria</taxon>
    </lineage>
</organism>
<dbReference type="SUPFAM" id="SSF48452">
    <property type="entry name" value="TPR-like"/>
    <property type="match status" value="1"/>
</dbReference>
<dbReference type="EMBL" id="CP036279">
    <property type="protein sequence ID" value="QDU59745.1"/>
    <property type="molecule type" value="Genomic_DNA"/>
</dbReference>
<name>A0A518AYD8_9BACT</name>
<reference evidence="4 5" key="1">
    <citation type="submission" date="2019-02" db="EMBL/GenBank/DDBJ databases">
        <title>Deep-cultivation of Planctomycetes and their phenomic and genomic characterization uncovers novel biology.</title>
        <authorList>
            <person name="Wiegand S."/>
            <person name="Jogler M."/>
            <person name="Boedeker C."/>
            <person name="Pinto D."/>
            <person name="Vollmers J."/>
            <person name="Rivas-Marin E."/>
            <person name="Kohn T."/>
            <person name="Peeters S.H."/>
            <person name="Heuer A."/>
            <person name="Rast P."/>
            <person name="Oberbeckmann S."/>
            <person name="Bunk B."/>
            <person name="Jeske O."/>
            <person name="Meyerdierks A."/>
            <person name="Storesund J.E."/>
            <person name="Kallscheuer N."/>
            <person name="Luecker S."/>
            <person name="Lage O.M."/>
            <person name="Pohl T."/>
            <person name="Merkel B.J."/>
            <person name="Hornburger P."/>
            <person name="Mueller R.-W."/>
            <person name="Bruemmer F."/>
            <person name="Labrenz M."/>
            <person name="Spormann A.M."/>
            <person name="Op den Camp H."/>
            <person name="Overmann J."/>
            <person name="Amann R."/>
            <person name="Jetten M.S.M."/>
            <person name="Mascher T."/>
            <person name="Medema M.H."/>
            <person name="Devos D.P."/>
            <person name="Kaster A.-K."/>
            <person name="Ovreas L."/>
            <person name="Rohde M."/>
            <person name="Galperin M.Y."/>
            <person name="Jogler C."/>
        </authorList>
    </citation>
    <scope>NUCLEOTIDE SEQUENCE [LARGE SCALE GENOMIC DNA]</scope>
    <source>
        <strain evidence="4 5">Pan216</strain>
    </source>
</reference>
<keyword evidence="1" id="KW-0802">TPR repeat</keyword>
<dbReference type="OrthoDB" id="265362at2"/>
<dbReference type="RefSeq" id="WP_145254496.1">
    <property type="nucleotide sequence ID" value="NZ_CP036279.1"/>
</dbReference>
<keyword evidence="5" id="KW-1185">Reference proteome</keyword>
<evidence type="ECO:0000256" key="2">
    <source>
        <dbReference type="SAM" id="MobiDB-lite"/>
    </source>
</evidence>
<proteinExistence type="predicted"/>
<keyword evidence="3" id="KW-0472">Membrane</keyword>
<dbReference type="InterPro" id="IPR019734">
    <property type="entry name" value="TPR_rpt"/>
</dbReference>
<feature type="compositionally biased region" description="Basic and acidic residues" evidence="2">
    <location>
        <begin position="335"/>
        <end position="350"/>
    </location>
</feature>